<evidence type="ECO:0000256" key="1">
    <source>
        <dbReference type="SAM" id="MobiDB-lite"/>
    </source>
</evidence>
<organism evidence="2 3">
    <name type="scientific">Striga asiatica</name>
    <name type="common">Asiatic witchweed</name>
    <name type="synonym">Buchnera asiatica</name>
    <dbReference type="NCBI Taxonomy" id="4170"/>
    <lineage>
        <taxon>Eukaryota</taxon>
        <taxon>Viridiplantae</taxon>
        <taxon>Streptophyta</taxon>
        <taxon>Embryophyta</taxon>
        <taxon>Tracheophyta</taxon>
        <taxon>Spermatophyta</taxon>
        <taxon>Magnoliopsida</taxon>
        <taxon>eudicotyledons</taxon>
        <taxon>Gunneridae</taxon>
        <taxon>Pentapetalae</taxon>
        <taxon>asterids</taxon>
        <taxon>lamiids</taxon>
        <taxon>Lamiales</taxon>
        <taxon>Orobanchaceae</taxon>
        <taxon>Buchnereae</taxon>
        <taxon>Striga</taxon>
    </lineage>
</organism>
<name>A0A5A7Q8T0_STRAF</name>
<proteinExistence type="predicted"/>
<feature type="compositionally biased region" description="Basic and acidic residues" evidence="1">
    <location>
        <begin position="46"/>
        <end position="59"/>
    </location>
</feature>
<reference evidence="3" key="1">
    <citation type="journal article" date="2019" name="Curr. Biol.">
        <title>Genome Sequence of Striga asiatica Provides Insight into the Evolution of Plant Parasitism.</title>
        <authorList>
            <person name="Yoshida S."/>
            <person name="Kim S."/>
            <person name="Wafula E.K."/>
            <person name="Tanskanen J."/>
            <person name="Kim Y.M."/>
            <person name="Honaas L."/>
            <person name="Yang Z."/>
            <person name="Spallek T."/>
            <person name="Conn C.E."/>
            <person name="Ichihashi Y."/>
            <person name="Cheong K."/>
            <person name="Cui S."/>
            <person name="Der J.P."/>
            <person name="Gundlach H."/>
            <person name="Jiao Y."/>
            <person name="Hori C."/>
            <person name="Ishida J.K."/>
            <person name="Kasahara H."/>
            <person name="Kiba T."/>
            <person name="Kim M.S."/>
            <person name="Koo N."/>
            <person name="Laohavisit A."/>
            <person name="Lee Y.H."/>
            <person name="Lumba S."/>
            <person name="McCourt P."/>
            <person name="Mortimer J.C."/>
            <person name="Mutuku J.M."/>
            <person name="Nomura T."/>
            <person name="Sasaki-Sekimoto Y."/>
            <person name="Seto Y."/>
            <person name="Wang Y."/>
            <person name="Wakatake T."/>
            <person name="Sakakibara H."/>
            <person name="Demura T."/>
            <person name="Yamaguchi S."/>
            <person name="Yoneyama K."/>
            <person name="Manabe R.I."/>
            <person name="Nelson D.C."/>
            <person name="Schulman A.H."/>
            <person name="Timko M.P."/>
            <person name="dePamphilis C.W."/>
            <person name="Choi D."/>
            <person name="Shirasu K."/>
        </authorList>
    </citation>
    <scope>NUCLEOTIDE SEQUENCE [LARGE SCALE GENOMIC DNA]</scope>
    <source>
        <strain evidence="3">cv. UVA1</strain>
    </source>
</reference>
<dbReference type="AlphaFoldDB" id="A0A5A7Q8T0"/>
<accession>A0A5A7Q8T0</accession>
<comment type="caution">
    <text evidence="2">The sequence shown here is derived from an EMBL/GenBank/DDBJ whole genome shotgun (WGS) entry which is preliminary data.</text>
</comment>
<evidence type="ECO:0000313" key="2">
    <source>
        <dbReference type="EMBL" id="GER41454.1"/>
    </source>
</evidence>
<dbReference type="EMBL" id="BKCP01006106">
    <property type="protein sequence ID" value="GER41454.1"/>
    <property type="molecule type" value="Genomic_DNA"/>
</dbReference>
<feature type="region of interest" description="Disordered" evidence="1">
    <location>
        <begin position="40"/>
        <end position="59"/>
    </location>
</feature>
<dbReference type="Proteomes" id="UP000325081">
    <property type="component" value="Unassembled WGS sequence"/>
</dbReference>
<protein>
    <submittedName>
        <fullName evidence="2">GPI inositol-deacylase</fullName>
    </submittedName>
</protein>
<feature type="region of interest" description="Disordered" evidence="1">
    <location>
        <begin position="1"/>
        <end position="20"/>
    </location>
</feature>
<gene>
    <name evidence="2" type="ORF">STAS_18169</name>
</gene>
<sequence length="173" mass="19925">MPRPQPHHRPPETTAHHHPPLPHLCHHYWPEVRAMVIPEPNIKGTGKKDGSTAELRPEKSEVATKEIMKDIIKILISIDEFHLQRMNWTKSKQPNYENSLMKIQVRILSVDISIFFRMCSSAATDIKFRKLLGKLVRSHPWSTISIPAFFGPAVSFISIDRFTNSRSTSRILE</sequence>
<evidence type="ECO:0000313" key="3">
    <source>
        <dbReference type="Proteomes" id="UP000325081"/>
    </source>
</evidence>
<keyword evidence="3" id="KW-1185">Reference proteome</keyword>